<name>A0ACB7SQP5_HYAAI</name>
<gene>
    <name evidence="1" type="ORF">HPB50_025829</name>
</gene>
<reference evidence="1" key="1">
    <citation type="submission" date="2020-05" db="EMBL/GenBank/DDBJ databases">
        <title>Large-scale comparative analyses of tick genomes elucidate their genetic diversity and vector capacities.</title>
        <authorList>
            <person name="Jia N."/>
            <person name="Wang J."/>
            <person name="Shi W."/>
            <person name="Du L."/>
            <person name="Sun Y."/>
            <person name="Zhan W."/>
            <person name="Jiang J."/>
            <person name="Wang Q."/>
            <person name="Zhang B."/>
            <person name="Ji P."/>
            <person name="Sakyi L.B."/>
            <person name="Cui X."/>
            <person name="Yuan T."/>
            <person name="Jiang B."/>
            <person name="Yang W."/>
            <person name="Lam T.T.-Y."/>
            <person name="Chang Q."/>
            <person name="Ding S."/>
            <person name="Wang X."/>
            <person name="Zhu J."/>
            <person name="Ruan X."/>
            <person name="Zhao L."/>
            <person name="Wei J."/>
            <person name="Que T."/>
            <person name="Du C."/>
            <person name="Cheng J."/>
            <person name="Dai P."/>
            <person name="Han X."/>
            <person name="Huang E."/>
            <person name="Gao Y."/>
            <person name="Liu J."/>
            <person name="Shao H."/>
            <person name="Ye R."/>
            <person name="Li L."/>
            <person name="Wei W."/>
            <person name="Wang X."/>
            <person name="Wang C."/>
            <person name="Yang T."/>
            <person name="Huo Q."/>
            <person name="Li W."/>
            <person name="Guo W."/>
            <person name="Chen H."/>
            <person name="Zhou L."/>
            <person name="Ni X."/>
            <person name="Tian J."/>
            <person name="Zhou Y."/>
            <person name="Sheng Y."/>
            <person name="Liu T."/>
            <person name="Pan Y."/>
            <person name="Xia L."/>
            <person name="Li J."/>
            <person name="Zhao F."/>
            <person name="Cao W."/>
        </authorList>
    </citation>
    <scope>NUCLEOTIDE SEQUENCE</scope>
    <source>
        <strain evidence="1">Hyas-2018</strain>
    </source>
</reference>
<dbReference type="Proteomes" id="UP000821845">
    <property type="component" value="Chromosome 3"/>
</dbReference>
<evidence type="ECO:0000313" key="2">
    <source>
        <dbReference type="Proteomes" id="UP000821845"/>
    </source>
</evidence>
<protein>
    <submittedName>
        <fullName evidence="1">Uncharacterized protein</fullName>
    </submittedName>
</protein>
<organism evidence="1 2">
    <name type="scientific">Hyalomma asiaticum</name>
    <name type="common">Tick</name>
    <dbReference type="NCBI Taxonomy" id="266040"/>
    <lineage>
        <taxon>Eukaryota</taxon>
        <taxon>Metazoa</taxon>
        <taxon>Ecdysozoa</taxon>
        <taxon>Arthropoda</taxon>
        <taxon>Chelicerata</taxon>
        <taxon>Arachnida</taxon>
        <taxon>Acari</taxon>
        <taxon>Parasitiformes</taxon>
        <taxon>Ixodida</taxon>
        <taxon>Ixodoidea</taxon>
        <taxon>Ixodidae</taxon>
        <taxon>Hyalomminae</taxon>
        <taxon>Hyalomma</taxon>
    </lineage>
</organism>
<proteinExistence type="predicted"/>
<evidence type="ECO:0000313" key="1">
    <source>
        <dbReference type="EMBL" id="KAH6937183.1"/>
    </source>
</evidence>
<comment type="caution">
    <text evidence="1">The sequence shown here is derived from an EMBL/GenBank/DDBJ whole genome shotgun (WGS) entry which is preliminary data.</text>
</comment>
<accession>A0ACB7SQP5</accession>
<dbReference type="EMBL" id="CM023483">
    <property type="protein sequence ID" value="KAH6937183.1"/>
    <property type="molecule type" value="Genomic_DNA"/>
</dbReference>
<keyword evidence="2" id="KW-1185">Reference proteome</keyword>
<sequence>MARQPGSGFSAASYHRTDAAAVYDNPVTQTTRPRRILSESRMATLRAGDCVSDVDLWPRVDSTDIHEFLVRRTSFITREQLKSRKALEGHNFVTSGWVREPWVKKAAAYTVIVVTQVMQLTKSNIPCRHGHIKAAACSIRKALEINPNFTAARQSLDGLRTLLVERWHFRMLNDISRNEAFHDAITAAVQKGHKRVLDIGAGTGLLSLFALSAGAHKVYSCEVSSTSCEVARTVFDENDFGTKACIINKHSTELTIPGDLDERVTLVVTETFDAGLFGEHVLKSLDHAWEHLLSGEPSVSGEVVQGILKLENVELKAACDDDQPYDSEKLSHVKHGFQRLSEPFHLLSVDFNNHQEIKNLIKGIHWREKVCCTQSGTLDAVCLWFRLKVGDAWLDTGPESNSCWEQAVFTDSLEELYHNRQIQYDVFIVNVFESSGLLRQGVFEDIALLRKSCLKSDVTMIPSSLTLRALLIESEALEEQSRLVSNSRTLDFRIADSINAFQVQMQQDICLATLPHRPLSDVFTLLEINMSNVGLDLPEISAIRSVPLLQTGRITGCCYWFEQECFGGITVSSYSVEDASLQAAVVFSSGVHGNAGATGASMPAPACNETPLVLAKREKEEDSVDDVPRDAFSRAHAQRRRRLASLPCGPRSSSSISTPWNTAPKPPGLLMPPRASGVLACSVLGIPLWPLVVLAGLVTGASCHQEHRSGGRQRKFISYYGHREVQEGENFIIYCFADPKAKISWTKDGSPLRHWSAWQGYSVSEYNVQDFKVSRLEVQAADADFSGSYSCSSESPAKHFVQVTDLQDSNGAQADCHVLVPNESLRLRCGIAAPDGENLTWFKDEEELFPDNDRFLAIGRTLEIRRTSEDDAGVYSCSRGRSAMNDSAGVVHVLQLVTPVRLEPLESAVSAPLGARVNLECRAYARPDPQITWLFG</sequence>